<evidence type="ECO:0000256" key="4">
    <source>
        <dbReference type="ARBA" id="ARBA00023157"/>
    </source>
</evidence>
<keyword evidence="1" id="KW-0244">Early protein</keyword>
<dbReference type="InterPro" id="IPR003599">
    <property type="entry name" value="Ig_sub"/>
</dbReference>
<dbReference type="PANTHER" id="PTHR11890:SF44">
    <property type="entry name" value="X-LINKED INTERLEUKIN-1 RECEPTOR ACCESSORY PROTEIN-LIKE 2"/>
    <property type="match status" value="1"/>
</dbReference>
<keyword evidence="6" id="KW-0922">Interferon antiviral system evasion</keyword>
<organism evidence="14">
    <name type="scientific">Schizaphis graminum</name>
    <name type="common">Green bug aphid</name>
    <dbReference type="NCBI Taxonomy" id="13262"/>
    <lineage>
        <taxon>Eukaryota</taxon>
        <taxon>Metazoa</taxon>
        <taxon>Ecdysozoa</taxon>
        <taxon>Arthropoda</taxon>
        <taxon>Hexapoda</taxon>
        <taxon>Insecta</taxon>
        <taxon>Pterygota</taxon>
        <taxon>Neoptera</taxon>
        <taxon>Paraneoptera</taxon>
        <taxon>Hemiptera</taxon>
        <taxon>Sternorrhyncha</taxon>
        <taxon>Aphidomorpha</taxon>
        <taxon>Aphidoidea</taxon>
        <taxon>Aphididae</taxon>
        <taxon>Aphidini</taxon>
        <taxon>Schizaphis</taxon>
    </lineage>
</organism>
<sequence length="443" mass="51303">MPVARRRLLLLRLLLAAASVVRGGSAAYCDENLFPEVDDAQRQYSGVRFTKELSATEYGPLNSFKTLHCCGERYLSLEWFKDNRPYPWPGDVSSFILNPESANQTIYTRSLTSSDHGVYTCQLANQTNIVNHSIKLVTFDVKSYWEDPLPTYEMANVHYAQPGELVRLYCEGFVGKVGLPDAVNTITWKKISEKQTIVSNDKYRIEEVIRENDQVLGAFLFINKIQESDYGQYMCSISNTDDQIVQQFTNITKPVFNYEQSDKKVQRDLKLIIFVMIALISIVWKRWWFYLTYQKLKKKFESDKYALSEKTIYNVIVFYDEANKENAQYLVENMEHRDNYITKKYHIDFDGDLIKTQTDLVKGFDFAIYLLSSDDKITSSLMKKSSQTSLIQNNVTPKKFIIDCSNMPATPTKSWCDRVLADLKNDEHAKRNKNTSNKLIRVV</sequence>
<keyword evidence="7" id="KW-0393">Immunoglobulin domain</keyword>
<keyword evidence="2" id="KW-0899">Viral immunoevasion</keyword>
<dbReference type="PANTHER" id="PTHR11890">
    <property type="entry name" value="INTERLEUKIN-1 RECEPTOR FAMILY MEMBER"/>
    <property type="match status" value="1"/>
</dbReference>
<evidence type="ECO:0000256" key="5">
    <source>
        <dbReference type="ARBA" id="ARBA00023180"/>
    </source>
</evidence>
<keyword evidence="2" id="KW-1090">Inhibition of host innate immune response by virus</keyword>
<dbReference type="InterPro" id="IPR036179">
    <property type="entry name" value="Ig-like_dom_sf"/>
</dbReference>
<feature type="transmembrane region" description="Helical" evidence="11">
    <location>
        <begin position="271"/>
        <end position="289"/>
    </location>
</feature>
<dbReference type="InterPro" id="IPR007110">
    <property type="entry name" value="Ig-like_dom"/>
</dbReference>
<dbReference type="InterPro" id="IPR013783">
    <property type="entry name" value="Ig-like_fold"/>
</dbReference>
<dbReference type="AlphaFoldDB" id="A0A2S2P915"/>
<name>A0A2S2P915_SCHGA</name>
<keyword evidence="2" id="KW-0945">Host-virus interaction</keyword>
<feature type="signal peptide" evidence="12">
    <location>
        <begin position="1"/>
        <end position="26"/>
    </location>
</feature>
<evidence type="ECO:0000256" key="10">
    <source>
        <dbReference type="ARBA" id="ARBA00045444"/>
    </source>
</evidence>
<keyword evidence="4" id="KW-1015">Disulfide bond</keyword>
<keyword evidence="5" id="KW-0325">Glycoprotein</keyword>
<evidence type="ECO:0000256" key="8">
    <source>
        <dbReference type="ARBA" id="ARBA00038761"/>
    </source>
</evidence>
<evidence type="ECO:0000256" key="7">
    <source>
        <dbReference type="ARBA" id="ARBA00023319"/>
    </source>
</evidence>
<dbReference type="GO" id="GO:0039502">
    <property type="term" value="P:symbiont-mediated suppression of host type I interferon-mediated signaling pathway"/>
    <property type="evidence" value="ECO:0007669"/>
    <property type="project" value="UniProtKB-KW"/>
</dbReference>
<evidence type="ECO:0000256" key="1">
    <source>
        <dbReference type="ARBA" id="ARBA00022518"/>
    </source>
</evidence>
<dbReference type="SMART" id="SM00409">
    <property type="entry name" value="IG"/>
    <property type="match status" value="2"/>
</dbReference>
<feature type="domain" description="Ig-like" evidence="13">
    <location>
        <begin position="150"/>
        <end position="252"/>
    </location>
</feature>
<comment type="subunit">
    <text evidence="8">Interacts with host IFNA1.</text>
</comment>
<dbReference type="SUPFAM" id="SSF48726">
    <property type="entry name" value="Immunoglobulin"/>
    <property type="match status" value="2"/>
</dbReference>
<evidence type="ECO:0000256" key="11">
    <source>
        <dbReference type="SAM" id="Phobius"/>
    </source>
</evidence>
<evidence type="ECO:0000259" key="13">
    <source>
        <dbReference type="PROSITE" id="PS50835"/>
    </source>
</evidence>
<keyword evidence="12" id="KW-0732">Signal</keyword>
<evidence type="ECO:0000256" key="3">
    <source>
        <dbReference type="ARBA" id="ARBA00022830"/>
    </source>
</evidence>
<keyword evidence="11" id="KW-1133">Transmembrane helix</keyword>
<dbReference type="PROSITE" id="PS50835">
    <property type="entry name" value="IG_LIKE"/>
    <property type="match status" value="2"/>
</dbReference>
<keyword evidence="11" id="KW-0472">Membrane</keyword>
<accession>A0A2S2P915</accession>
<feature type="chain" id="PRO_5015465926" description="Soluble interferon alpha/beta receptor OPG204" evidence="12">
    <location>
        <begin position="27"/>
        <end position="443"/>
    </location>
</feature>
<evidence type="ECO:0000313" key="14">
    <source>
        <dbReference type="EMBL" id="MBY25939.1"/>
    </source>
</evidence>
<evidence type="ECO:0000256" key="6">
    <source>
        <dbReference type="ARBA" id="ARBA00023258"/>
    </source>
</evidence>
<keyword evidence="3" id="KW-1114">Inhibition of host interferon signaling pathway by virus</keyword>
<proteinExistence type="predicted"/>
<evidence type="ECO:0000256" key="12">
    <source>
        <dbReference type="SAM" id="SignalP"/>
    </source>
</evidence>
<dbReference type="Gene3D" id="2.60.40.10">
    <property type="entry name" value="Immunoglobulins"/>
    <property type="match status" value="2"/>
</dbReference>
<keyword evidence="11" id="KW-0812">Transmembrane</keyword>
<protein>
    <recommendedName>
        <fullName evidence="9">Soluble interferon alpha/beta receptor OPG204</fullName>
    </recommendedName>
</protein>
<gene>
    <name evidence="14" type="ORF">g.123837</name>
</gene>
<evidence type="ECO:0000256" key="2">
    <source>
        <dbReference type="ARBA" id="ARBA00022632"/>
    </source>
</evidence>
<feature type="domain" description="Ig-like" evidence="13">
    <location>
        <begin position="35"/>
        <end position="137"/>
    </location>
</feature>
<dbReference type="InterPro" id="IPR015621">
    <property type="entry name" value="IL-1_rcpt_fam"/>
</dbReference>
<dbReference type="EMBL" id="GGMR01013320">
    <property type="protein sequence ID" value="MBY25939.1"/>
    <property type="molecule type" value="Transcribed_RNA"/>
</dbReference>
<reference evidence="14" key="1">
    <citation type="submission" date="2018-04" db="EMBL/GenBank/DDBJ databases">
        <title>Transcriptome of Schizaphis graminum biotype I.</title>
        <authorList>
            <person name="Scully E.D."/>
            <person name="Geib S.M."/>
            <person name="Palmer N.A."/>
            <person name="Koch K."/>
            <person name="Bradshaw J."/>
            <person name="Heng-Moss T."/>
            <person name="Sarath G."/>
        </authorList>
    </citation>
    <scope>NUCLEOTIDE SEQUENCE</scope>
</reference>
<evidence type="ECO:0000256" key="9">
    <source>
        <dbReference type="ARBA" id="ARBA00041012"/>
    </source>
</evidence>
<comment type="function">
    <text evidence="10">Counteracts the antiviral effects of host IFN-alpha/beta and key IFN-inducible proteins involved in viral RNA degradation suxh as host OAS1. Acts as a soluble IFN-alpha receptor and thus inhibits the interaction between host IFN-alpha and its receptor.</text>
</comment>